<protein>
    <submittedName>
        <fullName evidence="2">Non ATPase subunit MPR1 of 26S proteasome</fullName>
    </submittedName>
</protein>
<gene>
    <name evidence="2" type="ORF">GMRT_13543</name>
</gene>
<accession>A0A4Z1T7A8</accession>
<dbReference type="PANTHER" id="PTHR10410">
    <property type="entry name" value="EUKARYOTIC TRANSLATION INITIATION FACTOR 3 -RELATED"/>
    <property type="match status" value="1"/>
</dbReference>
<organism evidence="2 3">
    <name type="scientific">Giardia muris</name>
    <dbReference type="NCBI Taxonomy" id="5742"/>
    <lineage>
        <taxon>Eukaryota</taxon>
        <taxon>Metamonada</taxon>
        <taxon>Diplomonadida</taxon>
        <taxon>Hexamitidae</taxon>
        <taxon>Giardiinae</taxon>
        <taxon>Giardia</taxon>
    </lineage>
</organism>
<dbReference type="EMBL" id="VDLU01000001">
    <property type="protein sequence ID" value="TNJ29963.1"/>
    <property type="molecule type" value="Genomic_DNA"/>
</dbReference>
<keyword evidence="3" id="KW-1185">Reference proteome</keyword>
<evidence type="ECO:0000259" key="1">
    <source>
        <dbReference type="PROSITE" id="PS50249"/>
    </source>
</evidence>
<dbReference type="PROSITE" id="PS50249">
    <property type="entry name" value="MPN"/>
    <property type="match status" value="1"/>
</dbReference>
<dbReference type="SMART" id="SM00232">
    <property type="entry name" value="JAB_MPN"/>
    <property type="match status" value="1"/>
</dbReference>
<keyword evidence="2" id="KW-0647">Proteasome</keyword>
<sequence>MRQFPFGDGIPGLANTRPTPRLDHGESVIVSHVALIKMLRHCKQGIPVEVMGLLLGTFVDKYTVYVSDCFSMPQIGQADSVDSVDEVFQAEMLELLKQVHIPENCVGWYHSHPGYYAWLSQVDQNTHKIFEKLDNRSIAIVVDPMNSCAGKLVIEAFRLLDGIGPGVAFGLQFGPPSDNRIVTSDKGFLRPKNPTSLLRGLDKQFYAMPMSFTTLGYEQVMLSKMASKDWVSSLCGVGLTIDEDQKTKLEQQEDAEAVRADDIPEDFHLYGGTTTIEILKQLQAAIKLACNSKVYKPCSVTANALHDHCIAEDFSVSIYASILP</sequence>
<dbReference type="SUPFAM" id="SSF102712">
    <property type="entry name" value="JAB1/MPN domain"/>
    <property type="match status" value="1"/>
</dbReference>
<dbReference type="GO" id="GO:0008237">
    <property type="term" value="F:metallopeptidase activity"/>
    <property type="evidence" value="ECO:0007669"/>
    <property type="project" value="InterPro"/>
</dbReference>
<dbReference type="GO" id="GO:0000502">
    <property type="term" value="C:proteasome complex"/>
    <property type="evidence" value="ECO:0007669"/>
    <property type="project" value="UniProtKB-KW"/>
</dbReference>
<dbReference type="Proteomes" id="UP000315496">
    <property type="component" value="Chromosome 1"/>
</dbReference>
<dbReference type="InterPro" id="IPR037518">
    <property type="entry name" value="MPN"/>
</dbReference>
<evidence type="ECO:0000313" key="2">
    <source>
        <dbReference type="EMBL" id="TNJ29963.1"/>
    </source>
</evidence>
<dbReference type="VEuPathDB" id="GiardiaDB:GMRT_13543"/>
<dbReference type="OrthoDB" id="605656at2759"/>
<feature type="domain" description="MPN" evidence="1">
    <location>
        <begin position="28"/>
        <end position="163"/>
    </location>
</feature>
<dbReference type="Gene3D" id="3.40.140.10">
    <property type="entry name" value="Cytidine Deaminase, domain 2"/>
    <property type="match status" value="1"/>
</dbReference>
<dbReference type="InterPro" id="IPR050242">
    <property type="entry name" value="JAMM_MPN+_peptidase_M67A"/>
</dbReference>
<name>A0A4Z1T7A8_GIAMU</name>
<dbReference type="InterPro" id="IPR000555">
    <property type="entry name" value="JAMM/MPN+_dom"/>
</dbReference>
<dbReference type="AlphaFoldDB" id="A0A4Z1T7A8"/>
<evidence type="ECO:0000313" key="3">
    <source>
        <dbReference type="Proteomes" id="UP000315496"/>
    </source>
</evidence>
<reference evidence="2 3" key="1">
    <citation type="submission" date="2019-05" db="EMBL/GenBank/DDBJ databases">
        <title>The compact genome of Giardia muris reveals important steps in the evolution of intestinal protozoan parasites.</title>
        <authorList>
            <person name="Xu F."/>
            <person name="Jimenez-Gonzalez A."/>
            <person name="Einarsson E."/>
            <person name="Astvaldsson A."/>
            <person name="Peirasmaki D."/>
            <person name="Eckmann L."/>
            <person name="Andersson J.O."/>
            <person name="Svard S.G."/>
            <person name="Jerlstrom-Hultqvist J."/>
        </authorList>
    </citation>
    <scope>NUCLEOTIDE SEQUENCE [LARGE SCALE GENOMIC DNA]</scope>
    <source>
        <strain evidence="2 3">Roberts-Thomson</strain>
    </source>
</reference>
<proteinExistence type="predicted"/>
<dbReference type="FunFam" id="3.40.140.10:FF:000119">
    <property type="entry name" value="Non ATPase subunit MPR1 of 26S proteasome"/>
    <property type="match status" value="1"/>
</dbReference>
<dbReference type="CDD" id="cd08069">
    <property type="entry name" value="MPN_RPN11_CSN5"/>
    <property type="match status" value="1"/>
</dbReference>
<comment type="caution">
    <text evidence="2">The sequence shown here is derived from an EMBL/GenBank/DDBJ whole genome shotgun (WGS) entry which is preliminary data.</text>
</comment>
<dbReference type="Pfam" id="PF01398">
    <property type="entry name" value="JAB"/>
    <property type="match status" value="1"/>
</dbReference>